<sequence length="605" mass="68449">MSDTDDTQTEPHSQDYEDGCQGWTASPGETGPDNSRSPSRHSHSEQSDSSPWYDHSRSSSRESHEGCDTGPSSTIRATVVEERANAHRGRLDPDPRHQGDDDGGLLCDRPGHRPRERPPHLGGLRHRRGVPGTGTERVRTDLPMHDARRRDEDAINTRSRCPDHHCARCVLGWIRRVQMMRANARKRVGVLGRELSTRNDVRDICEDWGSAERAAATPFMPDSRPQVPSKGRCQTVARNIVHTPGIRWRSVIALVYVGLMLFIRLRAVEATLYGKAGNDCEPFPVDDYLLRSNLTLIRWEKKWVGKWPPTQPSKSCVHVLETNSLAAASCGVPEFCGEAAHTRVDHAWWGNEHFLCVGTGMTALQHHAIAPASSSAGRWAEYSVSEPLSTRGGRLVRAVANDGRTWVACESVLWNVALYDTTGNVTIPFPRFVTRHDRIHPIMVKGGGDWVETGPLYRLYPHNPTRPRGPVWTVPDCNTTANRHIRTIRGDFSQRWTGMWYDVGWDHARGGEYETQPMPHRYSQEYSITWLKWLEPALTTLVRCIVGISFSLLLEMWSLLVNMNDDMRVLETGLVMVLSAWYCRTWRRVAIISVLYPLITGWERK</sequence>
<feature type="compositionally biased region" description="Basic and acidic residues" evidence="1">
    <location>
        <begin position="54"/>
        <end position="67"/>
    </location>
</feature>
<dbReference type="EMBL" id="KP714087">
    <property type="protein sequence ID" value="AKH40307.1"/>
    <property type="molecule type" value="Genomic_RNA"/>
</dbReference>
<accession>A0A0F7KNC1</accession>
<evidence type="ECO:0000313" key="3">
    <source>
        <dbReference type="EMBL" id="AKH40307.1"/>
    </source>
</evidence>
<feature type="region of interest" description="Disordered" evidence="1">
    <location>
        <begin position="1"/>
        <end position="138"/>
    </location>
</feature>
<name>A0A0F7KNC1_9VIRU</name>
<evidence type="ECO:0000256" key="1">
    <source>
        <dbReference type="SAM" id="MobiDB-lite"/>
    </source>
</evidence>
<proteinExistence type="predicted"/>
<evidence type="ECO:0000259" key="2">
    <source>
        <dbReference type="Pfam" id="PF16506"/>
    </source>
</evidence>
<dbReference type="InterPro" id="IPR032433">
    <property type="entry name" value="DiSB-ORF2_chro"/>
</dbReference>
<feature type="compositionally biased region" description="Basic and acidic residues" evidence="1">
    <location>
        <begin position="109"/>
        <end position="119"/>
    </location>
</feature>
<protein>
    <submittedName>
        <fullName evidence="3">Orf1</fullName>
    </submittedName>
</protein>
<dbReference type="Pfam" id="PF16506">
    <property type="entry name" value="DiSB-ORF2_chro"/>
    <property type="match status" value="1"/>
</dbReference>
<organism evidence="3">
    <name type="scientific">Dansoman virus</name>
    <dbReference type="NCBI Taxonomy" id="1654363"/>
    <lineage>
        <taxon>Viruses</taxon>
    </lineage>
</organism>
<feature type="compositionally biased region" description="Basic and acidic residues" evidence="1">
    <location>
        <begin position="79"/>
        <end position="100"/>
    </location>
</feature>
<reference evidence="3" key="1">
    <citation type="journal article" date="2015" name="PLoS Biol.">
        <title>The Discovery, Distribution, and Evolution of Viruses Associated with Drosophila melanogaster.</title>
        <authorList>
            <person name="Webster C.L."/>
            <person name="Waldron F.M."/>
            <person name="Robertson S."/>
            <person name="Crowson D."/>
            <person name="Ferrari G."/>
            <person name="Quintana J.F."/>
            <person name="Brouqui J.M."/>
            <person name="Bayne E.H."/>
            <person name="Longdon B."/>
            <person name="Buck A.H."/>
            <person name="Lazzaro B.P."/>
            <person name="Akorli J."/>
            <person name="Haddrill P.R."/>
            <person name="Obbard D.J."/>
        </authorList>
    </citation>
    <scope>NUCLEOTIDE SEQUENCE</scope>
</reference>
<feature type="domain" description="Putative virion glycoprotein N-terminal" evidence="2">
    <location>
        <begin position="316"/>
        <end position="369"/>
    </location>
</feature>